<dbReference type="AlphaFoldDB" id="A0A507F0T2"/>
<dbReference type="InterPro" id="IPR006808">
    <property type="entry name" value="ATP_synth_F0_gsu_mt"/>
</dbReference>
<accession>A0A507F0T2</accession>
<dbReference type="GO" id="GO:0031966">
    <property type="term" value="C:mitochondrial membrane"/>
    <property type="evidence" value="ECO:0007669"/>
    <property type="project" value="UniProtKB-SubCell"/>
</dbReference>
<sequence length="144" mass="14978">MAALAQSITNAATSAAKIGIHYARVGAEFGRLVGAGAKVTLPSPGQLAEAQVGYGKFFATFQNGAWKKVTVREAGQVFGAGVTIYGFFLVGEMVGRGNLVGYKIPGGLCMAEIHSASAEGKSCAAVQRPPEIFDTLDAKYYELA</sequence>
<evidence type="ECO:0000256" key="8">
    <source>
        <dbReference type="ARBA" id="ARBA00023136"/>
    </source>
</evidence>
<evidence type="ECO:0000313" key="10">
    <source>
        <dbReference type="EMBL" id="TPX69724.1"/>
    </source>
</evidence>
<dbReference type="GO" id="GO:0015078">
    <property type="term" value="F:proton transmembrane transporter activity"/>
    <property type="evidence" value="ECO:0007669"/>
    <property type="project" value="InterPro"/>
</dbReference>
<keyword evidence="8" id="KW-0472">Membrane</keyword>
<keyword evidence="6" id="KW-0406">Ion transport</keyword>
<evidence type="ECO:0000313" key="11">
    <source>
        <dbReference type="Proteomes" id="UP000320333"/>
    </source>
</evidence>
<evidence type="ECO:0000256" key="2">
    <source>
        <dbReference type="ARBA" id="ARBA00005699"/>
    </source>
</evidence>
<evidence type="ECO:0000256" key="9">
    <source>
        <dbReference type="ARBA" id="ARBA00023310"/>
    </source>
</evidence>
<keyword evidence="9" id="KW-0066">ATP synthesis</keyword>
<evidence type="ECO:0000256" key="3">
    <source>
        <dbReference type="ARBA" id="ARBA00022448"/>
    </source>
</evidence>
<protein>
    <submittedName>
        <fullName evidence="10">Uncharacterized protein</fullName>
    </submittedName>
</protein>
<dbReference type="Proteomes" id="UP000320333">
    <property type="component" value="Unassembled WGS sequence"/>
</dbReference>
<dbReference type="Pfam" id="PF04718">
    <property type="entry name" value="ATP-synt_G"/>
    <property type="match status" value="1"/>
</dbReference>
<reference evidence="10 11" key="1">
    <citation type="journal article" date="2019" name="Sci. Rep.">
        <title>Comparative genomics of chytrid fungi reveal insights into the obligate biotrophic and pathogenic lifestyle of Synchytrium endobioticum.</title>
        <authorList>
            <person name="van de Vossenberg B.T.L.H."/>
            <person name="Warris S."/>
            <person name="Nguyen H.D.T."/>
            <person name="van Gent-Pelzer M.P.E."/>
            <person name="Joly D.L."/>
            <person name="van de Geest H.C."/>
            <person name="Bonants P.J.M."/>
            <person name="Smith D.S."/>
            <person name="Levesque C.A."/>
            <person name="van der Lee T.A.J."/>
        </authorList>
    </citation>
    <scope>NUCLEOTIDE SEQUENCE [LARGE SCALE GENOMIC DNA]</scope>
    <source>
        <strain evidence="10 11">CBS 675.73</strain>
    </source>
</reference>
<proteinExistence type="inferred from homology"/>
<keyword evidence="3" id="KW-0813">Transport</keyword>
<comment type="subcellular location">
    <subcellularLocation>
        <location evidence="1">Mitochondrion membrane</location>
    </subcellularLocation>
</comment>
<gene>
    <name evidence="10" type="ORF">CcCBS67573_g06764</name>
</gene>
<keyword evidence="5" id="KW-0375">Hydrogen ion transport</keyword>
<dbReference type="EMBL" id="QEAP01000306">
    <property type="protein sequence ID" value="TPX69724.1"/>
    <property type="molecule type" value="Genomic_DNA"/>
</dbReference>
<dbReference type="GO" id="GO:0015986">
    <property type="term" value="P:proton motive force-driven ATP synthesis"/>
    <property type="evidence" value="ECO:0007669"/>
    <property type="project" value="InterPro"/>
</dbReference>
<evidence type="ECO:0000256" key="7">
    <source>
        <dbReference type="ARBA" id="ARBA00023128"/>
    </source>
</evidence>
<dbReference type="OrthoDB" id="437at2759"/>
<evidence type="ECO:0000256" key="4">
    <source>
        <dbReference type="ARBA" id="ARBA00022547"/>
    </source>
</evidence>
<organism evidence="10 11">
    <name type="scientific">Chytriomyces confervae</name>
    <dbReference type="NCBI Taxonomy" id="246404"/>
    <lineage>
        <taxon>Eukaryota</taxon>
        <taxon>Fungi</taxon>
        <taxon>Fungi incertae sedis</taxon>
        <taxon>Chytridiomycota</taxon>
        <taxon>Chytridiomycota incertae sedis</taxon>
        <taxon>Chytridiomycetes</taxon>
        <taxon>Chytridiales</taxon>
        <taxon>Chytriomycetaceae</taxon>
        <taxon>Chytriomyces</taxon>
    </lineage>
</organism>
<comment type="similarity">
    <text evidence="2">Belongs to the ATPase g subunit family.</text>
</comment>
<comment type="caution">
    <text evidence="10">The sequence shown here is derived from an EMBL/GenBank/DDBJ whole genome shotgun (WGS) entry which is preliminary data.</text>
</comment>
<dbReference type="STRING" id="246404.A0A507F0T2"/>
<keyword evidence="11" id="KW-1185">Reference proteome</keyword>
<evidence type="ECO:0000256" key="6">
    <source>
        <dbReference type="ARBA" id="ARBA00023065"/>
    </source>
</evidence>
<name>A0A507F0T2_9FUNG</name>
<evidence type="ECO:0000256" key="1">
    <source>
        <dbReference type="ARBA" id="ARBA00004325"/>
    </source>
</evidence>
<dbReference type="GO" id="GO:0045259">
    <property type="term" value="C:proton-transporting ATP synthase complex"/>
    <property type="evidence" value="ECO:0007669"/>
    <property type="project" value="UniProtKB-KW"/>
</dbReference>
<evidence type="ECO:0000256" key="5">
    <source>
        <dbReference type="ARBA" id="ARBA00022781"/>
    </source>
</evidence>
<keyword evidence="7" id="KW-0496">Mitochondrion</keyword>
<keyword evidence="4" id="KW-0138">CF(0)</keyword>